<dbReference type="EC" id="2.3.1.225" evidence="10"/>
<dbReference type="EMBL" id="ML210332">
    <property type="protein sequence ID" value="TFK19610.1"/>
    <property type="molecule type" value="Genomic_DNA"/>
</dbReference>
<evidence type="ECO:0000256" key="7">
    <source>
        <dbReference type="ARBA" id="ARBA00023288"/>
    </source>
</evidence>
<organism evidence="13 14">
    <name type="scientific">Coprinopsis marcescibilis</name>
    <name type="common">Agaric fungus</name>
    <name type="synonym">Psathyrella marcescibilis</name>
    <dbReference type="NCBI Taxonomy" id="230819"/>
    <lineage>
        <taxon>Eukaryota</taxon>
        <taxon>Fungi</taxon>
        <taxon>Dikarya</taxon>
        <taxon>Basidiomycota</taxon>
        <taxon>Agaricomycotina</taxon>
        <taxon>Agaricomycetes</taxon>
        <taxon>Agaricomycetidae</taxon>
        <taxon>Agaricales</taxon>
        <taxon>Agaricineae</taxon>
        <taxon>Psathyrellaceae</taxon>
        <taxon>Coprinopsis</taxon>
    </lineage>
</organism>
<dbReference type="Proteomes" id="UP000307440">
    <property type="component" value="Unassembled WGS sequence"/>
</dbReference>
<evidence type="ECO:0000256" key="9">
    <source>
        <dbReference type="ARBA" id="ARBA00048048"/>
    </source>
</evidence>
<gene>
    <name evidence="13" type="ORF">FA15DRAFT_648110</name>
</gene>
<feature type="transmembrane region" description="Helical" evidence="10">
    <location>
        <begin position="6"/>
        <end position="29"/>
    </location>
</feature>
<evidence type="ECO:0000313" key="13">
    <source>
        <dbReference type="EMBL" id="TFK19610.1"/>
    </source>
</evidence>
<evidence type="ECO:0000256" key="2">
    <source>
        <dbReference type="ARBA" id="ARBA00022679"/>
    </source>
</evidence>
<name>A0A5C3KHM2_COPMA</name>
<evidence type="ECO:0000256" key="10">
    <source>
        <dbReference type="RuleBase" id="RU079119"/>
    </source>
</evidence>
<dbReference type="InterPro" id="IPR001594">
    <property type="entry name" value="Palmitoyltrfase_DHHC"/>
</dbReference>
<evidence type="ECO:0000256" key="5">
    <source>
        <dbReference type="ARBA" id="ARBA00023136"/>
    </source>
</evidence>
<keyword evidence="7" id="KW-0449">Lipoprotein</keyword>
<dbReference type="PROSITE" id="PS50216">
    <property type="entry name" value="DHHC"/>
    <property type="match status" value="1"/>
</dbReference>
<feature type="region of interest" description="Disordered" evidence="11">
    <location>
        <begin position="284"/>
        <end position="369"/>
    </location>
</feature>
<dbReference type="GO" id="GO:0019706">
    <property type="term" value="F:protein-cysteine S-palmitoyltransferase activity"/>
    <property type="evidence" value="ECO:0007669"/>
    <property type="project" value="UniProtKB-EC"/>
</dbReference>
<dbReference type="InterPro" id="IPR039859">
    <property type="entry name" value="PFA4/ZDH16/20/ERF2-like"/>
</dbReference>
<evidence type="ECO:0000256" key="6">
    <source>
        <dbReference type="ARBA" id="ARBA00023139"/>
    </source>
</evidence>
<keyword evidence="3 10" id="KW-0812">Transmembrane</keyword>
<feature type="compositionally biased region" description="Basic and acidic residues" evidence="11">
    <location>
        <begin position="357"/>
        <end position="369"/>
    </location>
</feature>
<evidence type="ECO:0000256" key="4">
    <source>
        <dbReference type="ARBA" id="ARBA00022989"/>
    </source>
</evidence>
<keyword evidence="4 10" id="KW-1133">Transmembrane helix</keyword>
<comment type="subcellular location">
    <subcellularLocation>
        <location evidence="1">Membrane</location>
        <topology evidence="1">Multi-pass membrane protein</topology>
    </subcellularLocation>
</comment>
<dbReference type="GO" id="GO:0016020">
    <property type="term" value="C:membrane"/>
    <property type="evidence" value="ECO:0007669"/>
    <property type="project" value="UniProtKB-SubCell"/>
</dbReference>
<keyword evidence="14" id="KW-1185">Reference proteome</keyword>
<proteinExistence type="inferred from homology"/>
<keyword evidence="6" id="KW-0564">Palmitate</keyword>
<dbReference type="Pfam" id="PF01529">
    <property type="entry name" value="DHHC"/>
    <property type="match status" value="1"/>
</dbReference>
<keyword evidence="5 10" id="KW-0472">Membrane</keyword>
<dbReference type="OrthoDB" id="331948at2759"/>
<evidence type="ECO:0000259" key="12">
    <source>
        <dbReference type="Pfam" id="PF01529"/>
    </source>
</evidence>
<feature type="transmembrane region" description="Helical" evidence="10">
    <location>
        <begin position="41"/>
        <end position="60"/>
    </location>
</feature>
<dbReference type="AlphaFoldDB" id="A0A5C3KHM2"/>
<feature type="compositionally biased region" description="Low complexity" evidence="11">
    <location>
        <begin position="292"/>
        <end position="302"/>
    </location>
</feature>
<feature type="transmembrane region" description="Helical" evidence="10">
    <location>
        <begin position="180"/>
        <end position="203"/>
    </location>
</feature>
<keyword evidence="2 10" id="KW-0808">Transferase</keyword>
<evidence type="ECO:0000256" key="8">
    <source>
        <dbReference type="ARBA" id="ARBA00023315"/>
    </source>
</evidence>
<keyword evidence="8 10" id="KW-0012">Acyltransferase</keyword>
<comment type="similarity">
    <text evidence="10">Belongs to the DHHC palmitoyltransferase family.</text>
</comment>
<feature type="domain" description="Palmitoyltransferase DHHC" evidence="12">
    <location>
        <begin position="94"/>
        <end position="220"/>
    </location>
</feature>
<sequence>MRRILQRLAVMGVLCFISFLVYSAHLYLFWPWYGRELSIELLVLLVPLNVSVTLLFYNYFLCVATEPGTVPQGWKPDSYSQSDGYEGTTLAWTHRYCQVCHCYKPPRAHHCRHCNRCVLRMDHHCPWINNCVGYFNYGHFIRFLFWVDVTCSYHLAVISKRSLELAMQGVLWNESSQDELIVLVLHFLACVLVLSIVGGISFYQFLNLFGNVTAIERWEKVNVAIMVRQGLIQEVKFPYNLGKLRNIKAILGQSFLLCCLPQPMSGNGLQFELAAHADEREVWPPREHDLPRSVSGPSPSSSIHGDERLDPSLVPPGIRRRQTGDLGAQNEGVDDCSDIESVPSEPPSGYPSSRVRRSLENDEVRPQTREEMLRQYMAEIGNDPYRNARS</sequence>
<comment type="catalytic activity">
    <reaction evidence="9 10">
        <text>L-cysteinyl-[protein] + hexadecanoyl-CoA = S-hexadecanoyl-L-cysteinyl-[protein] + CoA</text>
        <dbReference type="Rhea" id="RHEA:36683"/>
        <dbReference type="Rhea" id="RHEA-COMP:10131"/>
        <dbReference type="Rhea" id="RHEA-COMP:11032"/>
        <dbReference type="ChEBI" id="CHEBI:29950"/>
        <dbReference type="ChEBI" id="CHEBI:57287"/>
        <dbReference type="ChEBI" id="CHEBI:57379"/>
        <dbReference type="ChEBI" id="CHEBI:74151"/>
        <dbReference type="EC" id="2.3.1.225"/>
    </reaction>
</comment>
<evidence type="ECO:0000313" key="14">
    <source>
        <dbReference type="Proteomes" id="UP000307440"/>
    </source>
</evidence>
<evidence type="ECO:0000256" key="1">
    <source>
        <dbReference type="ARBA" id="ARBA00004141"/>
    </source>
</evidence>
<evidence type="ECO:0000256" key="11">
    <source>
        <dbReference type="SAM" id="MobiDB-lite"/>
    </source>
</evidence>
<accession>A0A5C3KHM2</accession>
<reference evidence="13 14" key="1">
    <citation type="journal article" date="2019" name="Nat. Ecol. Evol.">
        <title>Megaphylogeny resolves global patterns of mushroom evolution.</title>
        <authorList>
            <person name="Varga T."/>
            <person name="Krizsan K."/>
            <person name="Foldi C."/>
            <person name="Dima B."/>
            <person name="Sanchez-Garcia M."/>
            <person name="Sanchez-Ramirez S."/>
            <person name="Szollosi G.J."/>
            <person name="Szarkandi J.G."/>
            <person name="Papp V."/>
            <person name="Albert L."/>
            <person name="Andreopoulos W."/>
            <person name="Angelini C."/>
            <person name="Antonin V."/>
            <person name="Barry K.W."/>
            <person name="Bougher N.L."/>
            <person name="Buchanan P."/>
            <person name="Buyck B."/>
            <person name="Bense V."/>
            <person name="Catcheside P."/>
            <person name="Chovatia M."/>
            <person name="Cooper J."/>
            <person name="Damon W."/>
            <person name="Desjardin D."/>
            <person name="Finy P."/>
            <person name="Geml J."/>
            <person name="Haridas S."/>
            <person name="Hughes K."/>
            <person name="Justo A."/>
            <person name="Karasinski D."/>
            <person name="Kautmanova I."/>
            <person name="Kiss B."/>
            <person name="Kocsube S."/>
            <person name="Kotiranta H."/>
            <person name="LaButti K.M."/>
            <person name="Lechner B.E."/>
            <person name="Liimatainen K."/>
            <person name="Lipzen A."/>
            <person name="Lukacs Z."/>
            <person name="Mihaltcheva S."/>
            <person name="Morgado L.N."/>
            <person name="Niskanen T."/>
            <person name="Noordeloos M.E."/>
            <person name="Ohm R.A."/>
            <person name="Ortiz-Santana B."/>
            <person name="Ovrebo C."/>
            <person name="Racz N."/>
            <person name="Riley R."/>
            <person name="Savchenko A."/>
            <person name="Shiryaev A."/>
            <person name="Soop K."/>
            <person name="Spirin V."/>
            <person name="Szebenyi C."/>
            <person name="Tomsovsky M."/>
            <person name="Tulloss R.E."/>
            <person name="Uehling J."/>
            <person name="Grigoriev I.V."/>
            <person name="Vagvolgyi C."/>
            <person name="Papp T."/>
            <person name="Martin F.M."/>
            <person name="Miettinen O."/>
            <person name="Hibbett D.S."/>
            <person name="Nagy L.G."/>
        </authorList>
    </citation>
    <scope>NUCLEOTIDE SEQUENCE [LARGE SCALE GENOMIC DNA]</scope>
    <source>
        <strain evidence="13 14">CBS 121175</strain>
    </source>
</reference>
<protein>
    <recommendedName>
        <fullName evidence="10">Palmitoyltransferase</fullName>
        <ecNumber evidence="10">2.3.1.225</ecNumber>
    </recommendedName>
</protein>
<evidence type="ECO:0000256" key="3">
    <source>
        <dbReference type="ARBA" id="ARBA00022692"/>
    </source>
</evidence>
<comment type="domain">
    <text evidence="10">The DHHC domain is required for palmitoyltransferase activity.</text>
</comment>
<dbReference type="PANTHER" id="PTHR12246">
    <property type="entry name" value="PALMITOYLTRANSFERASE ZDHHC16"/>
    <property type="match status" value="1"/>
</dbReference>